<evidence type="ECO:0000313" key="4">
    <source>
        <dbReference type="Proteomes" id="UP000245055"/>
    </source>
</evidence>
<protein>
    <recommendedName>
        <fullName evidence="1">MvaI/BcnI restriction endonuclease domain-containing protein</fullName>
    </recommendedName>
</protein>
<accession>A0AAP6RVI8</accession>
<dbReference type="AlphaFoldDB" id="A0AAP6RVI8"/>
<dbReference type="GeneID" id="49320365"/>
<dbReference type="Proteomes" id="UP000266633">
    <property type="component" value="Unassembled WGS sequence"/>
</dbReference>
<reference evidence="2 4" key="1">
    <citation type="submission" date="2018-05" db="EMBL/GenBank/DDBJ databases">
        <title>Genomic diversity of pathogens causing Blackleg of Potato in Pakistan.</title>
        <authorList>
            <person name="Sarfraz S."/>
            <person name="Riaz K."/>
            <person name="Oulghazi S."/>
            <person name="Cigna J."/>
            <person name="Sahi S.T."/>
            <person name="Khan S.H."/>
            <person name="Hameed A."/>
            <person name="Faure D."/>
        </authorList>
    </citation>
    <scope>NUCLEOTIDE SEQUENCE [LARGE SCALE GENOMIC DNA]</scope>
    <source>
        <strain evidence="2 4">SS70</strain>
    </source>
</reference>
<dbReference type="Gene3D" id="3.40.210.20">
    <property type="entry name" value="MvaI/BcnI restriction endonuclease, catalytic domain"/>
    <property type="match status" value="1"/>
</dbReference>
<evidence type="ECO:0000313" key="5">
    <source>
        <dbReference type="Proteomes" id="UP000266633"/>
    </source>
</evidence>
<dbReference type="Proteomes" id="UP000245055">
    <property type="component" value="Unassembled WGS sequence"/>
</dbReference>
<dbReference type="InterPro" id="IPR043004">
    <property type="entry name" value="MvaI_BcnI_cat"/>
</dbReference>
<gene>
    <name evidence="3" type="ORF">D5077_10220</name>
    <name evidence="2" type="ORF">DF213_03055</name>
</gene>
<keyword evidence="5" id="KW-1185">Reference proteome</keyword>
<dbReference type="RefSeq" id="WP_024108134.1">
    <property type="nucleotide sequence ID" value="NZ_CP031560.1"/>
</dbReference>
<dbReference type="EMBL" id="QZDO01000031">
    <property type="protein sequence ID" value="RJL73153.1"/>
    <property type="molecule type" value="Genomic_DNA"/>
</dbReference>
<name>A0AAP6RVI8_9GAMM</name>
<dbReference type="InterPro" id="IPR029127">
    <property type="entry name" value="MvaI_BcnI"/>
</dbReference>
<reference evidence="3 5" key="2">
    <citation type="submission" date="2018-09" db="EMBL/GenBank/DDBJ databases">
        <title>Phylogenetic diversity of Pectobacterium and Dickeya strains causing blackleg disease of potato in Morocco.</title>
        <authorList>
            <person name="Oulghazi S."/>
            <person name="Moumni M."/>
            <person name="Faure D."/>
        </authorList>
    </citation>
    <scope>NUCLEOTIDE SEQUENCE [LARGE SCALE GENOMIC DNA]</scope>
    <source>
        <strain evidence="3 5">S4.16.03.LID</strain>
    </source>
</reference>
<feature type="domain" description="MvaI/BcnI restriction endonuclease" evidence="1">
    <location>
        <begin position="187"/>
        <end position="425"/>
    </location>
</feature>
<proteinExistence type="predicted"/>
<sequence length="437" mass="49940">MDKKINILSDLMIKNGAKRIIIKRLSNNDNSKQQIYFGSDFSVIKSLPIGNIVSCGMYKKGAIFKAPIDWFWLSFDGNKEQANGAQVILYPKYPEVRLSGLIRGCSIAPSHLLQPPTKKEREERMDISRYLIIGISDIAVFSYISSWGDELSCEIDVIAGNEGIKPVFSVFYEYYHELENSEEILLRKLKEIHSLGFVASQRLNKKGEIIAYKAKNGAGFTLESLFNIKPNGSSEPDFMGWELKAHSGSVVTLMTPEPDAGLYVENIHNFMSNYHTNQKPDRVDFASIHRMSVYNEKTGLMLNLEGYDFRKQEIIDPDGGLFLRDSDGEIAAGWSFSKILDHWKRKHSKTCFVHYRVKKDEHPSYLFGPQITLADGSDIKKFMSALSASKVYYDPAVNIKYNNEKTKIKKRNQFRMKWKDVGEVYDDIMDLMIPDID</sequence>
<comment type="caution">
    <text evidence="2">The sequence shown here is derived from an EMBL/GenBank/DDBJ whole genome shotgun (WGS) entry which is preliminary data.</text>
</comment>
<dbReference type="REBASE" id="481641">
    <property type="entry name" value="DdiLI04ORF2190P"/>
</dbReference>
<dbReference type="Pfam" id="PF15515">
    <property type="entry name" value="MvaI_BcnI"/>
    <property type="match status" value="1"/>
</dbReference>
<evidence type="ECO:0000313" key="2">
    <source>
        <dbReference type="EMBL" id="PWD75111.1"/>
    </source>
</evidence>
<organism evidence="2 4">
    <name type="scientific">Dickeya dianthicola</name>
    <dbReference type="NCBI Taxonomy" id="204039"/>
    <lineage>
        <taxon>Bacteria</taxon>
        <taxon>Pseudomonadati</taxon>
        <taxon>Pseudomonadota</taxon>
        <taxon>Gammaproteobacteria</taxon>
        <taxon>Enterobacterales</taxon>
        <taxon>Pectobacteriaceae</taxon>
        <taxon>Dickeya</taxon>
    </lineage>
</organism>
<evidence type="ECO:0000313" key="3">
    <source>
        <dbReference type="EMBL" id="RJL73153.1"/>
    </source>
</evidence>
<evidence type="ECO:0000259" key="1">
    <source>
        <dbReference type="Pfam" id="PF15515"/>
    </source>
</evidence>
<dbReference type="EMBL" id="QESZ01000004">
    <property type="protein sequence ID" value="PWD75111.1"/>
    <property type="molecule type" value="Genomic_DNA"/>
</dbReference>
<dbReference type="REBASE" id="481662">
    <property type="entry name" value="DdiLI01ORF2190P"/>
</dbReference>